<evidence type="ECO:0000256" key="8">
    <source>
        <dbReference type="SAM" id="MobiDB-lite"/>
    </source>
</evidence>
<evidence type="ECO:0000256" key="5">
    <source>
        <dbReference type="ARBA" id="ARBA00023242"/>
    </source>
</evidence>
<feature type="compositionally biased region" description="Basic and acidic residues" evidence="8">
    <location>
        <begin position="420"/>
        <end position="429"/>
    </location>
</feature>
<dbReference type="EMBL" id="CAJPDQ010000005">
    <property type="protein sequence ID" value="CAF9910376.1"/>
    <property type="molecule type" value="Genomic_DNA"/>
</dbReference>
<protein>
    <recommendedName>
        <fullName evidence="7">Non-homologous end-joining factor 1</fullName>
    </recommendedName>
</protein>
<dbReference type="InterPro" id="IPR052287">
    <property type="entry name" value="NHEJ_factor"/>
</dbReference>
<evidence type="ECO:0000256" key="4">
    <source>
        <dbReference type="ARBA" id="ARBA00023204"/>
    </source>
</evidence>
<evidence type="ECO:0000256" key="2">
    <source>
        <dbReference type="ARBA" id="ARBA00022763"/>
    </source>
</evidence>
<dbReference type="PANTHER" id="PTHR32235">
    <property type="entry name" value="NON-HOMOLOGOUS END-JOINING FACTOR 1"/>
    <property type="match status" value="1"/>
</dbReference>
<evidence type="ECO:0000256" key="3">
    <source>
        <dbReference type="ARBA" id="ARBA00023125"/>
    </source>
</evidence>
<dbReference type="GO" id="GO:0006303">
    <property type="term" value="P:double-strand break repair via nonhomologous end joining"/>
    <property type="evidence" value="ECO:0007669"/>
    <property type="project" value="UniProtKB-ARBA"/>
</dbReference>
<feature type="compositionally biased region" description="Basic residues" evidence="8">
    <location>
        <begin position="340"/>
        <end position="349"/>
    </location>
</feature>
<feature type="compositionally biased region" description="Polar residues" evidence="8">
    <location>
        <begin position="322"/>
        <end position="332"/>
    </location>
</feature>
<dbReference type="InterPro" id="IPR015381">
    <property type="entry name" value="XLF-like_N"/>
</dbReference>
<dbReference type="Proteomes" id="UP000664169">
    <property type="component" value="Unassembled WGS sequence"/>
</dbReference>
<name>A0A8H3ENB6_9LECA</name>
<dbReference type="AlphaFoldDB" id="A0A8H3ENB6"/>
<dbReference type="PANTHER" id="PTHR32235:SF1">
    <property type="entry name" value="NON-HOMOLOGOUS END-JOINING FACTOR 1"/>
    <property type="match status" value="1"/>
</dbReference>
<feature type="region of interest" description="Disordered" evidence="8">
    <location>
        <begin position="308"/>
        <end position="476"/>
    </location>
</feature>
<dbReference type="GO" id="GO:0032807">
    <property type="term" value="C:DNA ligase IV complex"/>
    <property type="evidence" value="ECO:0007669"/>
    <property type="project" value="TreeGrafter"/>
</dbReference>
<feature type="compositionally biased region" description="Basic and acidic residues" evidence="8">
    <location>
        <begin position="358"/>
        <end position="372"/>
    </location>
</feature>
<dbReference type="Gene3D" id="2.170.210.10">
    <property type="entry name" value="DNA double-strand break repair and VJ recombination XRCC4, N-terminal"/>
    <property type="match status" value="1"/>
</dbReference>
<dbReference type="OrthoDB" id="2155935at2759"/>
<dbReference type="GO" id="GO:0045027">
    <property type="term" value="F:DNA end binding"/>
    <property type="evidence" value="ECO:0007669"/>
    <property type="project" value="TreeGrafter"/>
</dbReference>
<feature type="compositionally biased region" description="Basic and acidic residues" evidence="8">
    <location>
        <begin position="308"/>
        <end position="317"/>
    </location>
</feature>
<dbReference type="InterPro" id="IPR038051">
    <property type="entry name" value="XRCC4-like_N_sf"/>
</dbReference>
<keyword evidence="3" id="KW-0238">DNA-binding</keyword>
<evidence type="ECO:0000256" key="7">
    <source>
        <dbReference type="ARBA" id="ARBA00044529"/>
    </source>
</evidence>
<evidence type="ECO:0000313" key="10">
    <source>
        <dbReference type="EMBL" id="CAF9910376.1"/>
    </source>
</evidence>
<dbReference type="Pfam" id="PF09302">
    <property type="entry name" value="XLF"/>
    <property type="match status" value="1"/>
</dbReference>
<comment type="subcellular location">
    <subcellularLocation>
        <location evidence="1">Nucleus</location>
    </subcellularLocation>
</comment>
<gene>
    <name evidence="10" type="ORF">GOMPHAMPRED_007070</name>
</gene>
<keyword evidence="4" id="KW-0234">DNA repair</keyword>
<sequence length="476" mass="53556">MGTSEWRLLTSSLKVRGSPTLLIKHEIATEHDGKISHFKVCVTDLTYLWMEVLQRKQLVKKACDTSIDPTEQFDTLLKYLNMGLSFAPKASLGLKSERGRSHLVLHLRLPLPEPLRPLEWDFDLKQASELDFTKEFVVPLMGSLFEARNALPDLEAVIANKDRAIERVDIELKTQNKQITSLFDKRFYGENVAEKHRKGILMNKIPGLRPHDPEQFQTTRSEQSLPSLKDLNKHLFGEGLRCKTSNLLLSNEAWWEDLGSGIEVEEPSQISQPLALRKETTSGFERPTNGTYHVERQYNALNGNTFVEHHQPPRDAIDGGNESDTTASTISDLESPPRPTPRRIGKIGGHKVLPNSAEKLRDRRSTETRLDESQSTGEEANRVTTSNAIGKICGPLSPSGQRHEISADLAQADQLPSRIPAERITRAARDSQPTGSPPEGRNVLDNADETANRNRAMLKHDLEEKRKAPAKKKRKF</sequence>
<feature type="domain" description="XLF-like N-terminal" evidence="9">
    <location>
        <begin position="6"/>
        <end position="126"/>
    </location>
</feature>
<comment type="caution">
    <text evidence="10">The sequence shown here is derived from an EMBL/GenBank/DDBJ whole genome shotgun (WGS) entry which is preliminary data.</text>
</comment>
<feature type="compositionally biased region" description="Polar residues" evidence="8">
    <location>
        <begin position="373"/>
        <end position="388"/>
    </location>
</feature>
<keyword evidence="5" id="KW-0539">Nucleus</keyword>
<evidence type="ECO:0000256" key="6">
    <source>
        <dbReference type="ARBA" id="ARBA00025747"/>
    </source>
</evidence>
<accession>A0A8H3ENB6</accession>
<reference evidence="10" key="1">
    <citation type="submission" date="2021-03" db="EMBL/GenBank/DDBJ databases">
        <authorList>
            <person name="Tagirdzhanova G."/>
        </authorList>
    </citation>
    <scope>NUCLEOTIDE SEQUENCE</scope>
</reference>
<proteinExistence type="inferred from homology"/>
<evidence type="ECO:0000313" key="11">
    <source>
        <dbReference type="Proteomes" id="UP000664169"/>
    </source>
</evidence>
<keyword evidence="11" id="KW-1185">Reference proteome</keyword>
<evidence type="ECO:0000256" key="1">
    <source>
        <dbReference type="ARBA" id="ARBA00004123"/>
    </source>
</evidence>
<organism evidence="10 11">
    <name type="scientific">Gomphillus americanus</name>
    <dbReference type="NCBI Taxonomy" id="1940652"/>
    <lineage>
        <taxon>Eukaryota</taxon>
        <taxon>Fungi</taxon>
        <taxon>Dikarya</taxon>
        <taxon>Ascomycota</taxon>
        <taxon>Pezizomycotina</taxon>
        <taxon>Lecanoromycetes</taxon>
        <taxon>OSLEUM clade</taxon>
        <taxon>Ostropomycetidae</taxon>
        <taxon>Ostropales</taxon>
        <taxon>Graphidaceae</taxon>
        <taxon>Gomphilloideae</taxon>
        <taxon>Gomphillus</taxon>
    </lineage>
</organism>
<evidence type="ECO:0000259" key="9">
    <source>
        <dbReference type="Pfam" id="PF09302"/>
    </source>
</evidence>
<comment type="similarity">
    <text evidence="6">Belongs to the XRCC4-XLF family. XLF subfamily.</text>
</comment>
<keyword evidence="2" id="KW-0227">DNA damage</keyword>
<feature type="compositionally biased region" description="Basic and acidic residues" evidence="8">
    <location>
        <begin position="458"/>
        <end position="467"/>
    </location>
</feature>